<dbReference type="InterPro" id="IPR036390">
    <property type="entry name" value="WH_DNA-bd_sf"/>
</dbReference>
<keyword evidence="6" id="KW-1185">Reference proteome</keyword>
<protein>
    <submittedName>
        <fullName evidence="5">FadR family transcriptional regulator</fullName>
    </submittedName>
</protein>
<dbReference type="InterPro" id="IPR008920">
    <property type="entry name" value="TF_FadR/GntR_C"/>
</dbReference>
<dbReference type="Proteomes" id="UP000597613">
    <property type="component" value="Unassembled WGS sequence"/>
</dbReference>
<dbReference type="SMART" id="SM00345">
    <property type="entry name" value="HTH_GNTR"/>
    <property type="match status" value="1"/>
</dbReference>
<evidence type="ECO:0000313" key="5">
    <source>
        <dbReference type="EMBL" id="MBC3942418.1"/>
    </source>
</evidence>
<dbReference type="Pfam" id="PF07729">
    <property type="entry name" value="FCD"/>
    <property type="match status" value="1"/>
</dbReference>
<dbReference type="RefSeq" id="WP_187504114.1">
    <property type="nucleotide sequence ID" value="NZ_CP162536.1"/>
</dbReference>
<dbReference type="Pfam" id="PF00392">
    <property type="entry name" value="GntR"/>
    <property type="match status" value="1"/>
</dbReference>
<evidence type="ECO:0000313" key="6">
    <source>
        <dbReference type="Proteomes" id="UP000597613"/>
    </source>
</evidence>
<dbReference type="InterPro" id="IPR036388">
    <property type="entry name" value="WH-like_DNA-bd_sf"/>
</dbReference>
<evidence type="ECO:0000256" key="2">
    <source>
        <dbReference type="ARBA" id="ARBA00023125"/>
    </source>
</evidence>
<dbReference type="SUPFAM" id="SSF48008">
    <property type="entry name" value="GntR ligand-binding domain-like"/>
    <property type="match status" value="1"/>
</dbReference>
<evidence type="ECO:0000256" key="1">
    <source>
        <dbReference type="ARBA" id="ARBA00023015"/>
    </source>
</evidence>
<keyword evidence="3" id="KW-0804">Transcription</keyword>
<accession>A0ABR7APM2</accession>
<dbReference type="InterPro" id="IPR011711">
    <property type="entry name" value="GntR_C"/>
</dbReference>
<dbReference type="PROSITE" id="PS50949">
    <property type="entry name" value="HTH_GNTR"/>
    <property type="match status" value="1"/>
</dbReference>
<sequence>MSSDVLSTPPPPSSGQVAGTKLYRHVIEAIRSEIRDGIYAVGDRLPPERVLVDRFGVSRLTVREALIGLEILELVQARQGAGVFVIAHEERKDLPVQALDIGAFELTEARRIVEVQAAALAAHTATPEQIDELRGIMQEMAAENRGRDLPEWTADRRFHVAIARATQNEAIVMLVNLLWDVRKRSPLCHTMLQRITAAGERPRLDDHRRILDAIAAHDPVEARAAMQDHIDRVLKNLFDLTETEAMRRLTDEHSHRRSKATERLGI</sequence>
<keyword evidence="2" id="KW-0238">DNA-binding</keyword>
<reference evidence="5 6" key="1">
    <citation type="submission" date="2020-08" db="EMBL/GenBank/DDBJ databases">
        <title>Putative novel bacterial strains isolated from necrotic wheat leaf tissues caused by Xanthomonas translucens.</title>
        <authorList>
            <person name="Tambong J.T."/>
        </authorList>
    </citation>
    <scope>NUCLEOTIDE SEQUENCE [LARGE SCALE GENOMIC DNA]</scope>
    <source>
        <strain evidence="6">DOAB 1063</strain>
    </source>
</reference>
<dbReference type="PANTHER" id="PTHR43537">
    <property type="entry name" value="TRANSCRIPTIONAL REGULATOR, GNTR FAMILY"/>
    <property type="match status" value="1"/>
</dbReference>
<dbReference type="CDD" id="cd07377">
    <property type="entry name" value="WHTH_GntR"/>
    <property type="match status" value="1"/>
</dbReference>
<dbReference type="PRINTS" id="PR00035">
    <property type="entry name" value="HTHGNTR"/>
</dbReference>
<proteinExistence type="predicted"/>
<dbReference type="EMBL" id="JACONT010000025">
    <property type="protein sequence ID" value="MBC3942418.1"/>
    <property type="molecule type" value="Genomic_DNA"/>
</dbReference>
<gene>
    <name evidence="5" type="ORF">H8S47_12100</name>
</gene>
<evidence type="ECO:0000259" key="4">
    <source>
        <dbReference type="PROSITE" id="PS50949"/>
    </source>
</evidence>
<organism evidence="5 6">
    <name type="scientific">Sphingomonas albertensis</name>
    <dbReference type="NCBI Taxonomy" id="2762591"/>
    <lineage>
        <taxon>Bacteria</taxon>
        <taxon>Pseudomonadati</taxon>
        <taxon>Pseudomonadota</taxon>
        <taxon>Alphaproteobacteria</taxon>
        <taxon>Sphingomonadales</taxon>
        <taxon>Sphingomonadaceae</taxon>
        <taxon>Sphingomonas</taxon>
    </lineage>
</organism>
<dbReference type="SMART" id="SM00895">
    <property type="entry name" value="FCD"/>
    <property type="match status" value="1"/>
</dbReference>
<dbReference type="SUPFAM" id="SSF46785">
    <property type="entry name" value="Winged helix' DNA-binding domain"/>
    <property type="match status" value="1"/>
</dbReference>
<dbReference type="Gene3D" id="1.10.10.10">
    <property type="entry name" value="Winged helix-like DNA-binding domain superfamily/Winged helix DNA-binding domain"/>
    <property type="match status" value="1"/>
</dbReference>
<dbReference type="PANTHER" id="PTHR43537:SF5">
    <property type="entry name" value="UXU OPERON TRANSCRIPTIONAL REGULATOR"/>
    <property type="match status" value="1"/>
</dbReference>
<keyword evidence="1" id="KW-0805">Transcription regulation</keyword>
<evidence type="ECO:0000256" key="3">
    <source>
        <dbReference type="ARBA" id="ARBA00023163"/>
    </source>
</evidence>
<feature type="domain" description="HTH gntR-type" evidence="4">
    <location>
        <begin position="20"/>
        <end position="88"/>
    </location>
</feature>
<dbReference type="InterPro" id="IPR000524">
    <property type="entry name" value="Tscrpt_reg_HTH_GntR"/>
</dbReference>
<dbReference type="Gene3D" id="1.20.120.530">
    <property type="entry name" value="GntR ligand-binding domain-like"/>
    <property type="match status" value="1"/>
</dbReference>
<name>A0ABR7APM2_9SPHN</name>
<comment type="caution">
    <text evidence="5">The sequence shown here is derived from an EMBL/GenBank/DDBJ whole genome shotgun (WGS) entry which is preliminary data.</text>
</comment>